<dbReference type="EMBL" id="JAPRAY010000002">
    <property type="protein sequence ID" value="MCZ0666224.1"/>
    <property type="molecule type" value="Genomic_DNA"/>
</dbReference>
<sequence>MSNFDISGAVFNDQLRMLETTDPAHADTFNPLFHQLLQNDVALRDAASIFAKNKNEQALFLLNLRRTGKRYGVHFNAYSVSPASEGTRLYDAVGKVAIPSTDTVRNRNDFEGESVFCGLEVNGSVGTDGEFVVQYIKGIDNEFSREDYDVYILFLTQWIELSIDANGENLVISDEKFPGSFPEGAAIRPDGTVRPFVAMAKYMAADNDDGVASSITGRNAAHNQSHNGMITRFHNKGTQYCGTTAQDKSHMDNLFLVAFATRNSQSVMAGCTSYYYQYAATIQESNVERIIISKAQAATLVIGSVVSVGNATSLSGGTPYIDRGVEGMHAKANRVKIVSIEDYDGENSIVNIDNGGQKFSTAPTVVDDVPCPTYISTMPWMTGACDNVLASCGSPVSNTNGKFPYVLFGVESSIGLWETISNVIMKITNHVMIPYICYDCTKLATSVTSDYKAVGYSVADTQQSYKYISKLGYDPDNPCVRHGVEVNATSSTGYADGQYTEKLDQAADATRAWFSGGTLYNGTHAGRFCASLVHALSTADWTLAARLSASGRCAQKATA</sequence>
<dbReference type="RefSeq" id="WP_268803252.1">
    <property type="nucleotide sequence ID" value="NZ_JAPRAY010000002.1"/>
</dbReference>
<dbReference type="AlphaFoldDB" id="A0A9Q4EXU4"/>
<evidence type="ECO:0000313" key="1">
    <source>
        <dbReference type="EMBL" id="MCZ0666224.1"/>
    </source>
</evidence>
<accession>A0A9Q4EXU4</accession>
<comment type="caution">
    <text evidence="1">The sequence shown here is derived from an EMBL/GenBank/DDBJ whole genome shotgun (WGS) entry which is preliminary data.</text>
</comment>
<evidence type="ECO:0000313" key="2">
    <source>
        <dbReference type="Proteomes" id="UP001079535"/>
    </source>
</evidence>
<name>A0A9Q4EXU4_MEDGN</name>
<dbReference type="Proteomes" id="UP001079535">
    <property type="component" value="Unassembled WGS sequence"/>
</dbReference>
<organism evidence="1 2">
    <name type="scientific">Mediterraneibacter gnavus</name>
    <name type="common">Ruminococcus gnavus</name>
    <dbReference type="NCBI Taxonomy" id="33038"/>
    <lineage>
        <taxon>Bacteria</taxon>
        <taxon>Bacillati</taxon>
        <taxon>Bacillota</taxon>
        <taxon>Clostridia</taxon>
        <taxon>Lachnospirales</taxon>
        <taxon>Lachnospiraceae</taxon>
        <taxon>Mediterraneibacter</taxon>
    </lineage>
</organism>
<proteinExistence type="predicted"/>
<protein>
    <submittedName>
        <fullName evidence="1">Uncharacterized protein</fullName>
    </submittedName>
</protein>
<reference evidence="1" key="1">
    <citation type="submission" date="2022-11" db="EMBL/GenBank/DDBJ databases">
        <title>Temperate bacteriophages infecting mucin-degrading bacterium Ruminococcus gnavus from the human gut.</title>
        <authorList>
            <person name="Buttimer C."/>
        </authorList>
    </citation>
    <scope>NUCLEOTIDE SEQUENCE</scope>
    <source>
        <strain evidence="1">CCUG 49994</strain>
    </source>
</reference>
<gene>
    <name evidence="1" type="ORF">OZZ17_01540</name>
</gene>